<keyword evidence="2 3" id="KW-0732">Signal</keyword>
<dbReference type="Pfam" id="PF11999">
    <property type="entry name" value="Ice_binding"/>
    <property type="match status" value="2"/>
</dbReference>
<feature type="chain" id="PRO_5012574424" evidence="3">
    <location>
        <begin position="24"/>
        <end position="486"/>
    </location>
</feature>
<evidence type="ECO:0000256" key="1">
    <source>
        <dbReference type="ARBA" id="ARBA00005445"/>
    </source>
</evidence>
<reference evidence="4" key="1">
    <citation type="journal article" date="2017" name="J. Phycol.">
        <title>Multiple ice-binding proteins of probable prokaryotic origin in an antarctic lake alga, Chlamydomonas sp. ICE-MDV (chlorophyceae).</title>
        <authorList>
            <person name="Raymond J."/>
        </authorList>
    </citation>
    <scope>NUCLEOTIDE SEQUENCE</scope>
</reference>
<organism evidence="4">
    <name type="scientific">Chlamydomonas sp. ICE-MDV</name>
    <dbReference type="NCBI Taxonomy" id="1983280"/>
    <lineage>
        <taxon>Eukaryota</taxon>
        <taxon>Viridiplantae</taxon>
        <taxon>Chlorophyta</taxon>
        <taxon>core chlorophytes</taxon>
        <taxon>Chlorophyceae</taxon>
        <taxon>CS clade</taxon>
        <taxon>Chlamydomonadales</taxon>
        <taxon>Chlamydomonadaceae</taxon>
        <taxon>Chlamydomonas</taxon>
    </lineage>
</organism>
<protein>
    <submittedName>
        <fullName evidence="4">Ice-binding protein isoform 7</fullName>
    </submittedName>
</protein>
<sequence>MPLEATAMLRLAPIVLLLATCGASRTYSRKLLHVYNTTAVDPSTYLDLGAAKQFTVLANTKIANKGATTVGGYLGVSPGGEGKSDESDVTGDTMDGKNSIYYSALPSDHGHAIDGVTEDALDDAKLAYQSATGRDADGVVNIDDDELVDNGDIGGLTFYPGHYNTTGPLNVSKTFYLRGDGVFIFQTTAMFLMGPGSKMILQDGARASNVFWVIGTTASFDANSDAVGTFITQGLITVGSGTSVTGRLFAIGEDAEIHLENSIVVFPESSSRVELLTAEFFTALAYATITNTGPTRVGGLIGVSPGSSITGFSYITYSALPVPKGRAASTPEFGSPDARTAKADLTTAYLDAAGREDEVNKIVVVNIGGQTFTPGLYKTTGALQVTGQDLYLSGNGVFIFQLATDLLVTEGRKMILQDGAQACNVFWQIGRLAQFMAGSDSVGTFMAYAKIDALTGATIDGRLFSLNEAVNLDANVVNFPCTHPAE</sequence>
<dbReference type="InterPro" id="IPR021884">
    <property type="entry name" value="Ice-bd_prot"/>
</dbReference>
<proteinExistence type="inferred from homology"/>
<evidence type="ECO:0000256" key="2">
    <source>
        <dbReference type="ARBA" id="ARBA00022729"/>
    </source>
</evidence>
<evidence type="ECO:0000256" key="3">
    <source>
        <dbReference type="SAM" id="SignalP"/>
    </source>
</evidence>
<dbReference type="EMBL" id="KY314790">
    <property type="protein sequence ID" value="ARM65349.1"/>
    <property type="molecule type" value="Genomic_DNA"/>
</dbReference>
<feature type="signal peptide" evidence="3">
    <location>
        <begin position="1"/>
        <end position="23"/>
    </location>
</feature>
<name>A0A1W6JGI5_9CHLO</name>
<evidence type="ECO:0000313" key="4">
    <source>
        <dbReference type="EMBL" id="ARM65349.1"/>
    </source>
</evidence>
<dbReference type="AlphaFoldDB" id="A0A1W6JGI5"/>
<accession>A0A1W6JGI5</accession>
<comment type="similarity">
    <text evidence="1">Belongs to the ice-binding protein family.</text>
</comment>